<dbReference type="OrthoDB" id="73465at2759"/>
<evidence type="ECO:0000256" key="1">
    <source>
        <dbReference type="SAM" id="SignalP"/>
    </source>
</evidence>
<comment type="caution">
    <text evidence="2">The sequence shown here is derived from an EMBL/GenBank/DDBJ whole genome shotgun (WGS) entry which is preliminary data.</text>
</comment>
<reference evidence="2 3" key="1">
    <citation type="submission" date="2016-07" db="EMBL/GenBank/DDBJ databases">
        <title>Pervasive Adenine N6-methylation of Active Genes in Fungi.</title>
        <authorList>
            <consortium name="DOE Joint Genome Institute"/>
            <person name="Mondo S.J."/>
            <person name="Dannebaum R.O."/>
            <person name="Kuo R.C."/>
            <person name="Labutti K."/>
            <person name="Haridas S."/>
            <person name="Kuo A."/>
            <person name="Salamov A."/>
            <person name="Ahrendt S.R."/>
            <person name="Lipzen A."/>
            <person name="Sullivan W."/>
            <person name="Andreopoulos W.B."/>
            <person name="Clum A."/>
            <person name="Lindquist E."/>
            <person name="Daum C."/>
            <person name="Ramamoorthy G.K."/>
            <person name="Gryganskyi A."/>
            <person name="Culley D."/>
            <person name="Magnuson J.K."/>
            <person name="James T.Y."/>
            <person name="O'Malley M.A."/>
            <person name="Stajich J.E."/>
            <person name="Spatafora J.W."/>
            <person name="Visel A."/>
            <person name="Grigoriev I.V."/>
        </authorList>
    </citation>
    <scope>NUCLEOTIDE SEQUENCE [LARGE SCALE GENOMIC DNA]</scope>
    <source>
        <strain evidence="2 3">PL171</strain>
    </source>
</reference>
<name>A0A1Y2HR07_9FUNG</name>
<evidence type="ECO:0000313" key="2">
    <source>
        <dbReference type="EMBL" id="ORZ36979.1"/>
    </source>
</evidence>
<proteinExistence type="predicted"/>
<feature type="chain" id="PRO_5011009595" description="Peptidase M43 pregnancy-associated plasma-A domain-containing protein" evidence="1">
    <location>
        <begin position="25"/>
        <end position="321"/>
    </location>
</feature>
<keyword evidence="1" id="KW-0732">Signal</keyword>
<protein>
    <recommendedName>
        <fullName evidence="4">Peptidase M43 pregnancy-associated plasma-A domain-containing protein</fullName>
    </recommendedName>
</protein>
<dbReference type="Proteomes" id="UP000193411">
    <property type="component" value="Unassembled WGS sequence"/>
</dbReference>
<feature type="signal peptide" evidence="1">
    <location>
        <begin position="1"/>
        <end position="24"/>
    </location>
</feature>
<keyword evidence="3" id="KW-1185">Reference proteome</keyword>
<sequence length="321" mass="35709">MPRSSHTPVLVLLLAWCAIFAVRGAPAVPKIPIHTVDQSLHHDLIRRAVESNKIIKITAGKFQIDFHCESPKPDFCAKAAESAKLACNRIQQSIKLREPINMLFTLFKPCNQDNPTPETCPLAGVVGLAGPVHSFPVRHKDDNQVYMYPTVLLKQTDLVPQGLRVAWPRYDVLSAFNELQRYTFEDPAGQPDLTKNDMEYVATHEISHGLALGIVSSASTVPAGNKSLLAPAHESYPAGSPPGEISLPFDFASQPGDLRMYRLSRPSIYDRFVTYTPPNGSRTRLLRLRKTCKRLWSASFSRARSSPSSKRQFGTRPKLLI</sequence>
<dbReference type="AlphaFoldDB" id="A0A1Y2HR07"/>
<dbReference type="EMBL" id="MCFL01000014">
    <property type="protein sequence ID" value="ORZ36979.1"/>
    <property type="molecule type" value="Genomic_DNA"/>
</dbReference>
<gene>
    <name evidence="2" type="ORF">BCR44DRAFT_1049871</name>
</gene>
<evidence type="ECO:0008006" key="4">
    <source>
        <dbReference type="Google" id="ProtNLM"/>
    </source>
</evidence>
<organism evidence="2 3">
    <name type="scientific">Catenaria anguillulae PL171</name>
    <dbReference type="NCBI Taxonomy" id="765915"/>
    <lineage>
        <taxon>Eukaryota</taxon>
        <taxon>Fungi</taxon>
        <taxon>Fungi incertae sedis</taxon>
        <taxon>Blastocladiomycota</taxon>
        <taxon>Blastocladiomycetes</taxon>
        <taxon>Blastocladiales</taxon>
        <taxon>Catenariaceae</taxon>
        <taxon>Catenaria</taxon>
    </lineage>
</organism>
<evidence type="ECO:0000313" key="3">
    <source>
        <dbReference type="Proteomes" id="UP000193411"/>
    </source>
</evidence>
<accession>A0A1Y2HR07</accession>